<feature type="domain" description="Lipid/polyisoprenoid-binding YceI-like" evidence="2">
    <location>
        <begin position="50"/>
        <end position="172"/>
    </location>
</feature>
<dbReference type="AlphaFoldDB" id="A0A1I2BSV6"/>
<name>A0A1I2BSV6_9BACT</name>
<evidence type="ECO:0000259" key="2">
    <source>
        <dbReference type="Pfam" id="PF04264"/>
    </source>
</evidence>
<evidence type="ECO:0000313" key="4">
    <source>
        <dbReference type="Proteomes" id="UP000198964"/>
    </source>
</evidence>
<sequence>MKTIALTILLLLTAQVTNAQTLIADQVSLSFFSEAPLENISAISKQGVSAIDAETQSIYFKVAIQTFEFKKPLMQEHFNEKYLESDRYPYAEFKGNIQDPVDFNQQGITTVTANGELSIHNVTKSYTVQAKLQINDKGLAAEATFPVILKDHDIKIPRLVFKNIAEVVEVTVIAHYNVPTN</sequence>
<proteinExistence type="predicted"/>
<dbReference type="InterPro" id="IPR036761">
    <property type="entry name" value="TTHA0802/YceI-like_sf"/>
</dbReference>
<feature type="chain" id="PRO_5011710089" evidence="1">
    <location>
        <begin position="20"/>
        <end position="181"/>
    </location>
</feature>
<dbReference type="EMBL" id="FONW01000001">
    <property type="protein sequence ID" value="SFE59115.1"/>
    <property type="molecule type" value="Genomic_DNA"/>
</dbReference>
<keyword evidence="4" id="KW-1185">Reference proteome</keyword>
<accession>A0A1I2BSV6</accession>
<dbReference type="RefSeq" id="WP_093918235.1">
    <property type="nucleotide sequence ID" value="NZ_FONW01000001.1"/>
</dbReference>
<reference evidence="3 4" key="1">
    <citation type="submission" date="2016-10" db="EMBL/GenBank/DDBJ databases">
        <authorList>
            <person name="de Groot N.N."/>
        </authorList>
    </citation>
    <scope>NUCLEOTIDE SEQUENCE [LARGE SCALE GENOMIC DNA]</scope>
    <source>
        <strain evidence="3 4">CGMCC 1.9156</strain>
    </source>
</reference>
<protein>
    <submittedName>
        <fullName evidence="3">YceI-like domain-containing protein</fullName>
    </submittedName>
</protein>
<dbReference type="Proteomes" id="UP000198964">
    <property type="component" value="Unassembled WGS sequence"/>
</dbReference>
<dbReference type="Gene3D" id="2.40.128.110">
    <property type="entry name" value="Lipid/polyisoprenoid-binding, YceI-like"/>
    <property type="match status" value="1"/>
</dbReference>
<keyword evidence="1" id="KW-0732">Signal</keyword>
<dbReference type="STRING" id="655355.SAMN05216283_101502"/>
<evidence type="ECO:0000313" key="3">
    <source>
        <dbReference type="EMBL" id="SFE59115.1"/>
    </source>
</evidence>
<evidence type="ECO:0000256" key="1">
    <source>
        <dbReference type="SAM" id="SignalP"/>
    </source>
</evidence>
<dbReference type="SUPFAM" id="SSF101874">
    <property type="entry name" value="YceI-like"/>
    <property type="match status" value="1"/>
</dbReference>
<organism evidence="3 4">
    <name type="scientific">Sunxiuqinia elliptica</name>
    <dbReference type="NCBI Taxonomy" id="655355"/>
    <lineage>
        <taxon>Bacteria</taxon>
        <taxon>Pseudomonadati</taxon>
        <taxon>Bacteroidota</taxon>
        <taxon>Bacteroidia</taxon>
        <taxon>Marinilabiliales</taxon>
        <taxon>Prolixibacteraceae</taxon>
        <taxon>Sunxiuqinia</taxon>
    </lineage>
</organism>
<gene>
    <name evidence="3" type="ORF">SAMN05216283_101502</name>
</gene>
<dbReference type="InterPro" id="IPR007372">
    <property type="entry name" value="Lipid/polyisoprenoid-bd_YceI"/>
</dbReference>
<dbReference type="Pfam" id="PF04264">
    <property type="entry name" value="YceI"/>
    <property type="match status" value="1"/>
</dbReference>
<feature type="signal peptide" evidence="1">
    <location>
        <begin position="1"/>
        <end position="19"/>
    </location>
</feature>